<protein>
    <submittedName>
        <fullName evidence="1">Winged helix-turn-helix domain-containing protein</fullName>
    </submittedName>
</protein>
<dbReference type="InterPro" id="IPR009351">
    <property type="entry name" value="AlkZ-like"/>
</dbReference>
<organism evidence="1 2">
    <name type="scientific">Flaviflexus salsibiostraticola</name>
    <dbReference type="NCBI Taxonomy" id="1282737"/>
    <lineage>
        <taxon>Bacteria</taxon>
        <taxon>Bacillati</taxon>
        <taxon>Actinomycetota</taxon>
        <taxon>Actinomycetes</taxon>
        <taxon>Actinomycetales</taxon>
        <taxon>Actinomycetaceae</taxon>
        <taxon>Flaviflexus</taxon>
    </lineage>
</organism>
<dbReference type="EMBL" id="CP034438">
    <property type="protein sequence ID" value="AZN30624.1"/>
    <property type="molecule type" value="Genomic_DNA"/>
</dbReference>
<sequence>MRRLSQTQARNLAVRAQRLDRQTPAVTRADIAAMVRKMGVLQIDTVNVLVRAHYLPLYSRHGPYETSLLDEAGSKPPRLVFEQWGHEACFVPPGTHRLLAGFRRRWSGDGIEDHPGADRLAQRITAHLRTRTATAQQVGAWLATQDLTPEEADLVGLATGFDWSRSAVKVMLENLFDHDILASAGRTHHFHRIYGARERMLPASAAGEPPDRETAIRELTEISLTKVGIGTPAGIADFFRLPIGKVRPVLADLVAEGRAVPVEVEGMKDAVMDAGARIPRAVHGTTLLSPFDPLIFERRRAHALFDLDYRIGIYTPAPKRTRGYYSLPLLHNGTIPARVDLSLDRKGSRLLVQGAWYEPNGKGLETDRALAGEIQRLAGWLGATTIEATDGPGDAMAGLRALM</sequence>
<name>A0A3Q8WUU6_9ACTO</name>
<accession>A0A3Q8WUU6</accession>
<evidence type="ECO:0000313" key="1">
    <source>
        <dbReference type="EMBL" id="AZN30624.1"/>
    </source>
</evidence>
<proteinExistence type="predicted"/>
<dbReference type="RefSeq" id="WP_126041535.1">
    <property type="nucleotide sequence ID" value="NZ_CP034438.1"/>
</dbReference>
<gene>
    <name evidence="1" type="ORF">EJO69_10175</name>
</gene>
<dbReference type="OrthoDB" id="9787207at2"/>
<evidence type="ECO:0000313" key="2">
    <source>
        <dbReference type="Proteomes" id="UP000270021"/>
    </source>
</evidence>
<dbReference type="Pfam" id="PF06224">
    <property type="entry name" value="AlkZ-like"/>
    <property type="match status" value="1"/>
</dbReference>
<dbReference type="KEGG" id="fsl:EJO69_10175"/>
<dbReference type="PANTHER" id="PTHR30528">
    <property type="entry name" value="CYTOPLASMIC PROTEIN"/>
    <property type="match status" value="1"/>
</dbReference>
<dbReference type="Proteomes" id="UP000270021">
    <property type="component" value="Chromosome"/>
</dbReference>
<dbReference type="PANTHER" id="PTHR30528:SF0">
    <property type="entry name" value="CYTOPLASMIC PROTEIN"/>
    <property type="match status" value="1"/>
</dbReference>
<keyword evidence="2" id="KW-1185">Reference proteome</keyword>
<reference evidence="1 2" key="1">
    <citation type="submission" date="2018-12" db="EMBL/GenBank/DDBJ databases">
        <title>Complete genome sequence of Flaviflexus salsibiostraticola KCTC 33148.</title>
        <authorList>
            <person name="Bae J.-W."/>
        </authorList>
    </citation>
    <scope>NUCLEOTIDE SEQUENCE [LARGE SCALE GENOMIC DNA]</scope>
    <source>
        <strain evidence="1 2">KCTC 33148</strain>
    </source>
</reference>
<dbReference type="AlphaFoldDB" id="A0A3Q8WUU6"/>